<dbReference type="GO" id="GO:0003677">
    <property type="term" value="F:DNA binding"/>
    <property type="evidence" value="ECO:0007669"/>
    <property type="project" value="InterPro"/>
</dbReference>
<protein>
    <submittedName>
        <fullName evidence="2">XRE family transcriptional regulator</fullName>
    </submittedName>
</protein>
<dbReference type="InterPro" id="IPR001387">
    <property type="entry name" value="Cro/C1-type_HTH"/>
</dbReference>
<feature type="domain" description="HTH cro/C1-type" evidence="1">
    <location>
        <begin position="1"/>
        <end position="27"/>
    </location>
</feature>
<dbReference type="EMBL" id="CP031320">
    <property type="protein sequence ID" value="AXK31442.1"/>
    <property type="molecule type" value="Genomic_DNA"/>
</dbReference>
<keyword evidence="3" id="KW-1185">Reference proteome</keyword>
<dbReference type="Pfam" id="PF13560">
    <property type="entry name" value="HTH_31"/>
    <property type="match status" value="1"/>
</dbReference>
<evidence type="ECO:0000259" key="1">
    <source>
        <dbReference type="PROSITE" id="PS50943"/>
    </source>
</evidence>
<accession>A0A345XIH6</accession>
<proteinExistence type="predicted"/>
<organism evidence="2 3">
    <name type="scientific">Streptomyces armeniacus</name>
    <dbReference type="NCBI Taxonomy" id="83291"/>
    <lineage>
        <taxon>Bacteria</taxon>
        <taxon>Bacillati</taxon>
        <taxon>Actinomycetota</taxon>
        <taxon>Actinomycetes</taxon>
        <taxon>Kitasatosporales</taxon>
        <taxon>Streptomycetaceae</taxon>
        <taxon>Streptomyces</taxon>
    </lineage>
</organism>
<reference evidence="2 3" key="1">
    <citation type="submission" date="2018-07" db="EMBL/GenBank/DDBJ databases">
        <title>Draft genome of the type strain Streptomyces armeniacus ATCC 15676.</title>
        <authorList>
            <person name="Labana P."/>
            <person name="Gosse J.T."/>
            <person name="Boddy C.N."/>
        </authorList>
    </citation>
    <scope>NUCLEOTIDE SEQUENCE [LARGE SCALE GENOMIC DNA]</scope>
    <source>
        <strain evidence="2 3">ATCC 15676</strain>
    </source>
</reference>
<dbReference type="SUPFAM" id="SSF47413">
    <property type="entry name" value="lambda repressor-like DNA-binding domains"/>
    <property type="match status" value="1"/>
</dbReference>
<dbReference type="CDD" id="cd00093">
    <property type="entry name" value="HTH_XRE"/>
    <property type="match status" value="1"/>
</dbReference>
<dbReference type="PROSITE" id="PS50943">
    <property type="entry name" value="HTH_CROC1"/>
    <property type="match status" value="1"/>
</dbReference>
<dbReference type="Proteomes" id="UP000254425">
    <property type="component" value="Chromosome"/>
</dbReference>
<dbReference type="Gene3D" id="1.10.260.40">
    <property type="entry name" value="lambda repressor-like DNA-binding domains"/>
    <property type="match status" value="1"/>
</dbReference>
<name>A0A345XIH6_9ACTN</name>
<dbReference type="AlphaFoldDB" id="A0A345XIH6"/>
<dbReference type="InterPro" id="IPR010982">
    <property type="entry name" value="Lambda_DNA-bd_dom_sf"/>
</dbReference>
<sequence length="417" mass="45202">MTQRQLAAVVGYDHSMVSRWESGTREPPPWATVRRLDVALNTGGLLAESLRLRQARRGGPLTQQALFPAMPARWAAAGGRTALPAPGGWPDRLPQKELNCPLHGSARCAVPDITAVHTLFTSGASFPDGEDGDLIHGLTALLECLVVENRTDLDSDATAHVERVLRSVVSWAESVHAAGRLPRSQLILSAHYAVLAGRLRRQNGQSAAAMAWFGHGTRWAEASGDLSARAALLGEMSALARAEHDVDSALSYAQALTALAPDRGWTAALSHIFQARAYARASDLRECRRHLTLARRRLDVLDRRDLEESPCLDGTQGLMHLESTAGAALRDLAVSTGDRRLARQAVRATSSALDYLPQWMQPIRLLLTVRLADSYACAGDPDSAWETASPVLRPAALSPRTVISEELRGLSQRLIRT</sequence>
<evidence type="ECO:0000313" key="2">
    <source>
        <dbReference type="EMBL" id="AXK31442.1"/>
    </source>
</evidence>
<evidence type="ECO:0000313" key="3">
    <source>
        <dbReference type="Proteomes" id="UP000254425"/>
    </source>
</evidence>
<dbReference type="KEGG" id="sarm:DVA86_01060"/>
<gene>
    <name evidence="2" type="ORF">DVA86_01060</name>
</gene>